<gene>
    <name evidence="1" type="ORF">V6N12_024121</name>
</gene>
<evidence type="ECO:0000313" key="2">
    <source>
        <dbReference type="Proteomes" id="UP001472677"/>
    </source>
</evidence>
<dbReference type="Proteomes" id="UP001472677">
    <property type="component" value="Unassembled WGS sequence"/>
</dbReference>
<dbReference type="EMBL" id="JBBPBM010000004">
    <property type="protein sequence ID" value="KAK8589730.1"/>
    <property type="molecule type" value="Genomic_DNA"/>
</dbReference>
<sequence>MSESPMKAKDVVVLPPLRRKKPGNASLRGTFTLRKVVKGKNEGCCSWVSGINEDFMVRSFVTGDLFSFGENDVVFARRRICLGLTMATVHITLC</sequence>
<proteinExistence type="predicted"/>
<protein>
    <submittedName>
        <fullName evidence="1">Uncharacterized protein</fullName>
    </submittedName>
</protein>
<keyword evidence="2" id="KW-1185">Reference proteome</keyword>
<name>A0ABR2FZQ3_9ROSI</name>
<evidence type="ECO:0000313" key="1">
    <source>
        <dbReference type="EMBL" id="KAK8589730.1"/>
    </source>
</evidence>
<comment type="caution">
    <text evidence="1">The sequence shown here is derived from an EMBL/GenBank/DDBJ whole genome shotgun (WGS) entry which is preliminary data.</text>
</comment>
<organism evidence="1 2">
    <name type="scientific">Hibiscus sabdariffa</name>
    <name type="common">roselle</name>
    <dbReference type="NCBI Taxonomy" id="183260"/>
    <lineage>
        <taxon>Eukaryota</taxon>
        <taxon>Viridiplantae</taxon>
        <taxon>Streptophyta</taxon>
        <taxon>Embryophyta</taxon>
        <taxon>Tracheophyta</taxon>
        <taxon>Spermatophyta</taxon>
        <taxon>Magnoliopsida</taxon>
        <taxon>eudicotyledons</taxon>
        <taxon>Gunneridae</taxon>
        <taxon>Pentapetalae</taxon>
        <taxon>rosids</taxon>
        <taxon>malvids</taxon>
        <taxon>Malvales</taxon>
        <taxon>Malvaceae</taxon>
        <taxon>Malvoideae</taxon>
        <taxon>Hibiscus</taxon>
    </lineage>
</organism>
<reference evidence="1 2" key="1">
    <citation type="journal article" date="2024" name="G3 (Bethesda)">
        <title>Genome assembly of Hibiscus sabdariffa L. provides insights into metabolisms of medicinal natural products.</title>
        <authorList>
            <person name="Kim T."/>
        </authorList>
    </citation>
    <scope>NUCLEOTIDE SEQUENCE [LARGE SCALE GENOMIC DNA]</scope>
    <source>
        <strain evidence="1">TK-2024</strain>
        <tissue evidence="1">Old leaves</tissue>
    </source>
</reference>
<accession>A0ABR2FZQ3</accession>